<dbReference type="PRINTS" id="PR00182">
    <property type="entry name" value="ECOLNEIPORIN"/>
</dbReference>
<dbReference type="Pfam" id="PF13609">
    <property type="entry name" value="Porin_4"/>
    <property type="match status" value="1"/>
</dbReference>
<keyword evidence="3" id="KW-0813">Transport</keyword>
<evidence type="ECO:0000256" key="7">
    <source>
        <dbReference type="ARBA" id="ARBA00023065"/>
    </source>
</evidence>
<accession>A0A9X2C2Q1</accession>
<evidence type="ECO:0000256" key="10">
    <source>
        <dbReference type="ARBA" id="ARBA00023237"/>
    </source>
</evidence>
<dbReference type="PANTHER" id="PTHR34501">
    <property type="entry name" value="PROTEIN YDDL-RELATED"/>
    <property type="match status" value="1"/>
</dbReference>
<dbReference type="AlphaFoldDB" id="A0A9X2C2Q1"/>
<protein>
    <submittedName>
        <fullName evidence="13">Porin</fullName>
    </submittedName>
</protein>
<dbReference type="InterPro" id="IPR001702">
    <property type="entry name" value="Porin_Gram-ve"/>
</dbReference>
<dbReference type="InterPro" id="IPR023614">
    <property type="entry name" value="Porin_dom_sf"/>
</dbReference>
<comment type="subcellular location">
    <subcellularLocation>
        <location evidence="1">Cell outer membrane</location>
        <topology evidence="1">Multi-pass membrane protein</topology>
    </subcellularLocation>
</comment>
<keyword evidence="8" id="KW-0626">Porin</keyword>
<evidence type="ECO:0000256" key="9">
    <source>
        <dbReference type="ARBA" id="ARBA00023136"/>
    </source>
</evidence>
<dbReference type="InterPro" id="IPR002299">
    <property type="entry name" value="Porin_Neis"/>
</dbReference>
<dbReference type="EMBL" id="JAJLJH010000011">
    <property type="protein sequence ID" value="MCK9688996.1"/>
    <property type="molecule type" value="Genomic_DNA"/>
</dbReference>
<dbReference type="GO" id="GO:0009279">
    <property type="term" value="C:cell outer membrane"/>
    <property type="evidence" value="ECO:0007669"/>
    <property type="project" value="UniProtKB-SubCell"/>
</dbReference>
<keyword evidence="10" id="KW-0998">Cell outer membrane</keyword>
<reference evidence="13" key="1">
    <citation type="submission" date="2021-11" db="EMBL/GenBank/DDBJ databases">
        <title>BS-T2-15 a new species belonging to the Comamonadaceae family isolated from the soil of a French oak forest.</title>
        <authorList>
            <person name="Mieszkin S."/>
            <person name="Alain K."/>
        </authorList>
    </citation>
    <scope>NUCLEOTIDE SEQUENCE</scope>
    <source>
        <strain evidence="13">BS-T2-15</strain>
    </source>
</reference>
<evidence type="ECO:0000259" key="12">
    <source>
        <dbReference type="Pfam" id="PF13609"/>
    </source>
</evidence>
<organism evidence="13 14">
    <name type="scientific">Scleromatobacter humisilvae</name>
    <dbReference type="NCBI Taxonomy" id="2897159"/>
    <lineage>
        <taxon>Bacteria</taxon>
        <taxon>Pseudomonadati</taxon>
        <taxon>Pseudomonadota</taxon>
        <taxon>Betaproteobacteria</taxon>
        <taxon>Burkholderiales</taxon>
        <taxon>Sphaerotilaceae</taxon>
        <taxon>Scleromatobacter</taxon>
    </lineage>
</organism>
<dbReference type="CDD" id="cd00342">
    <property type="entry name" value="gram_neg_porins"/>
    <property type="match status" value="1"/>
</dbReference>
<evidence type="ECO:0000256" key="3">
    <source>
        <dbReference type="ARBA" id="ARBA00022448"/>
    </source>
</evidence>
<evidence type="ECO:0000313" key="14">
    <source>
        <dbReference type="Proteomes" id="UP001139353"/>
    </source>
</evidence>
<keyword evidence="9" id="KW-0472">Membrane</keyword>
<dbReference type="SUPFAM" id="SSF56935">
    <property type="entry name" value="Porins"/>
    <property type="match status" value="1"/>
</dbReference>
<dbReference type="InterPro" id="IPR033900">
    <property type="entry name" value="Gram_neg_porin_domain"/>
</dbReference>
<feature type="domain" description="Porin" evidence="12">
    <location>
        <begin position="7"/>
        <end position="316"/>
    </location>
</feature>
<dbReference type="PANTHER" id="PTHR34501:SF9">
    <property type="entry name" value="MAJOR OUTER MEMBRANE PROTEIN P.IA"/>
    <property type="match status" value="1"/>
</dbReference>
<comment type="caution">
    <text evidence="13">The sequence shown here is derived from an EMBL/GenBank/DDBJ whole genome shotgun (WGS) entry which is preliminary data.</text>
</comment>
<evidence type="ECO:0000313" key="13">
    <source>
        <dbReference type="EMBL" id="MCK9688996.1"/>
    </source>
</evidence>
<dbReference type="GO" id="GO:0015288">
    <property type="term" value="F:porin activity"/>
    <property type="evidence" value="ECO:0007669"/>
    <property type="project" value="UniProtKB-KW"/>
</dbReference>
<evidence type="ECO:0000256" key="2">
    <source>
        <dbReference type="ARBA" id="ARBA00011233"/>
    </source>
</evidence>
<dbReference type="Proteomes" id="UP001139353">
    <property type="component" value="Unassembled WGS sequence"/>
</dbReference>
<keyword evidence="4" id="KW-1134">Transmembrane beta strand</keyword>
<name>A0A9X2C2Q1_9BURK</name>
<evidence type="ECO:0000256" key="1">
    <source>
        <dbReference type="ARBA" id="ARBA00004571"/>
    </source>
</evidence>
<dbReference type="GO" id="GO:0046930">
    <property type="term" value="C:pore complex"/>
    <property type="evidence" value="ECO:0007669"/>
    <property type="project" value="UniProtKB-KW"/>
</dbReference>
<evidence type="ECO:0000256" key="5">
    <source>
        <dbReference type="ARBA" id="ARBA00022692"/>
    </source>
</evidence>
<keyword evidence="5" id="KW-0812">Transmembrane</keyword>
<keyword evidence="6 11" id="KW-0732">Signal</keyword>
<dbReference type="GO" id="GO:0034220">
    <property type="term" value="P:monoatomic ion transmembrane transport"/>
    <property type="evidence" value="ECO:0007669"/>
    <property type="project" value="InterPro"/>
</dbReference>
<proteinExistence type="predicted"/>
<keyword evidence="7" id="KW-0406">Ion transport</keyword>
<sequence length="343" mass="34995">MKKSLLALAVLTAVSGVASAQSSVTLYGKVDLGLTLDSGSSSGKSVRLDSGVTGGSRIGFKGVEDLGGGMKAAFQLETGFCADSAAGVSSNGATVPNFCTGSNAFMGRQAHGDLTGAFGAISAGRQYSLGFNNLSTIDPFGTGFAGQVNNIVDPSGIRLNNSVTYSTPNIGGITASAEVAFGEQTGNWQANRETGAGLTYASGPAYAGFTFYDVANASGNGAARKNYLLGGTYDFGIIKLHALVQKSTGPSSLDVLDMMGGVTIPVAGGQVLASYIHHNDRTLSDKDAQQVGVGYLYPLSKRTSVYMAFARINNEHGAAFTVGNATATGTGDKAFNLGVVHNF</sequence>
<dbReference type="RefSeq" id="WP_275685043.1">
    <property type="nucleotide sequence ID" value="NZ_JAJLJH010000011.1"/>
</dbReference>
<keyword evidence="14" id="KW-1185">Reference proteome</keyword>
<feature type="signal peptide" evidence="11">
    <location>
        <begin position="1"/>
        <end position="20"/>
    </location>
</feature>
<feature type="chain" id="PRO_5040831560" evidence="11">
    <location>
        <begin position="21"/>
        <end position="343"/>
    </location>
</feature>
<evidence type="ECO:0000256" key="6">
    <source>
        <dbReference type="ARBA" id="ARBA00022729"/>
    </source>
</evidence>
<evidence type="ECO:0000256" key="11">
    <source>
        <dbReference type="SAM" id="SignalP"/>
    </source>
</evidence>
<dbReference type="PRINTS" id="PR00184">
    <property type="entry name" value="NEISSPPORIN"/>
</dbReference>
<dbReference type="Gene3D" id="2.40.160.10">
    <property type="entry name" value="Porin"/>
    <property type="match status" value="1"/>
</dbReference>
<dbReference type="InterPro" id="IPR050298">
    <property type="entry name" value="Gram-neg_bact_OMP"/>
</dbReference>
<gene>
    <name evidence="13" type="ORF">LPC04_25055</name>
</gene>
<evidence type="ECO:0000256" key="8">
    <source>
        <dbReference type="ARBA" id="ARBA00023114"/>
    </source>
</evidence>
<evidence type="ECO:0000256" key="4">
    <source>
        <dbReference type="ARBA" id="ARBA00022452"/>
    </source>
</evidence>
<comment type="subunit">
    <text evidence="2">Homotrimer.</text>
</comment>